<name>A0A645C7E7_9ZZZZ</name>
<dbReference type="SUPFAM" id="SSF53474">
    <property type="entry name" value="alpha/beta-Hydrolases"/>
    <property type="match status" value="1"/>
</dbReference>
<protein>
    <recommendedName>
        <fullName evidence="2">Esterase</fullName>
    </recommendedName>
</protein>
<evidence type="ECO:0000313" key="1">
    <source>
        <dbReference type="EMBL" id="MPM73660.1"/>
    </source>
</evidence>
<dbReference type="EMBL" id="VSSQ01025497">
    <property type="protein sequence ID" value="MPM73660.1"/>
    <property type="molecule type" value="Genomic_DNA"/>
</dbReference>
<gene>
    <name evidence="1" type="ORF">SDC9_120642</name>
</gene>
<reference evidence="1" key="1">
    <citation type="submission" date="2019-08" db="EMBL/GenBank/DDBJ databases">
        <authorList>
            <person name="Kucharzyk K."/>
            <person name="Murdoch R.W."/>
            <person name="Higgins S."/>
            <person name="Loffler F."/>
        </authorList>
    </citation>
    <scope>NUCLEOTIDE SEQUENCE</scope>
</reference>
<comment type="caution">
    <text evidence="1">The sequence shown here is derived from an EMBL/GenBank/DDBJ whole genome shotgun (WGS) entry which is preliminary data.</text>
</comment>
<sequence length="108" mass="12698">MSGIQKQVLAWRKNAYGPNEEYFVPEQHDLQVILENQMRQGAELPRLYECCGTEDFLHSDNIAFRNQALELGADLTYEEGPGVHNFDFWDPYIRRVLDWIPLKEKLVE</sequence>
<dbReference type="AlphaFoldDB" id="A0A645C7E7"/>
<dbReference type="Gene3D" id="3.40.50.1820">
    <property type="entry name" value="alpha/beta hydrolase"/>
    <property type="match status" value="1"/>
</dbReference>
<accession>A0A645C7E7</accession>
<proteinExistence type="predicted"/>
<organism evidence="1">
    <name type="scientific">bioreactor metagenome</name>
    <dbReference type="NCBI Taxonomy" id="1076179"/>
    <lineage>
        <taxon>unclassified sequences</taxon>
        <taxon>metagenomes</taxon>
        <taxon>ecological metagenomes</taxon>
    </lineage>
</organism>
<dbReference type="InterPro" id="IPR029058">
    <property type="entry name" value="AB_hydrolase_fold"/>
</dbReference>
<evidence type="ECO:0008006" key="2">
    <source>
        <dbReference type="Google" id="ProtNLM"/>
    </source>
</evidence>